<dbReference type="Pfam" id="PF07732">
    <property type="entry name" value="Cu-oxidase_3"/>
    <property type="match status" value="1"/>
</dbReference>
<dbReference type="EMBL" id="KZ987805">
    <property type="protein sequence ID" value="RKP14668.1"/>
    <property type="molecule type" value="Genomic_DNA"/>
</dbReference>
<keyword evidence="8" id="KW-1185">Reference proteome</keyword>
<dbReference type="PROSITE" id="PS00080">
    <property type="entry name" value="MULTICOPPER_OXIDASE2"/>
    <property type="match status" value="1"/>
</dbReference>
<evidence type="ECO:0000256" key="2">
    <source>
        <dbReference type="ARBA" id="ARBA00022723"/>
    </source>
</evidence>
<evidence type="ECO:0000256" key="4">
    <source>
        <dbReference type="ARBA" id="ARBA00023008"/>
    </source>
</evidence>
<dbReference type="InterPro" id="IPR011706">
    <property type="entry name" value="Cu-oxidase_C"/>
</dbReference>
<feature type="non-terminal residue" evidence="7">
    <location>
        <position position="294"/>
    </location>
</feature>
<dbReference type="PANTHER" id="PTHR11709">
    <property type="entry name" value="MULTI-COPPER OXIDASE"/>
    <property type="match status" value="1"/>
</dbReference>
<dbReference type="PANTHER" id="PTHR11709:SF504">
    <property type="entry name" value="PLASTOCYANIN-LIKE DOMAIN-CONTAINING PROTEIN"/>
    <property type="match status" value="1"/>
</dbReference>
<dbReference type="Pfam" id="PF07731">
    <property type="entry name" value="Cu-oxidase_2"/>
    <property type="match status" value="1"/>
</dbReference>
<dbReference type="InterPro" id="IPR011707">
    <property type="entry name" value="Cu-oxidase-like_N"/>
</dbReference>
<accession>A0A4P9Y6F7</accession>
<dbReference type="GO" id="GO:0006826">
    <property type="term" value="P:iron ion transport"/>
    <property type="evidence" value="ECO:0007669"/>
    <property type="project" value="TreeGrafter"/>
</dbReference>
<reference evidence="8" key="1">
    <citation type="journal article" date="2018" name="Nat. Microbiol.">
        <title>Leveraging single-cell genomics to expand the fungal tree of life.</title>
        <authorList>
            <person name="Ahrendt S.R."/>
            <person name="Quandt C.A."/>
            <person name="Ciobanu D."/>
            <person name="Clum A."/>
            <person name="Salamov A."/>
            <person name="Andreopoulos B."/>
            <person name="Cheng J.F."/>
            <person name="Woyke T."/>
            <person name="Pelin A."/>
            <person name="Henrissat B."/>
            <person name="Reynolds N.K."/>
            <person name="Benny G.L."/>
            <person name="Smith M.E."/>
            <person name="James T.Y."/>
            <person name="Grigoriev I.V."/>
        </authorList>
    </citation>
    <scope>NUCLEOTIDE SEQUENCE [LARGE SCALE GENOMIC DNA]</scope>
</reference>
<dbReference type="GO" id="GO:0005507">
    <property type="term" value="F:copper ion binding"/>
    <property type="evidence" value="ECO:0007669"/>
    <property type="project" value="InterPro"/>
</dbReference>
<evidence type="ECO:0000259" key="5">
    <source>
        <dbReference type="Pfam" id="PF07731"/>
    </source>
</evidence>
<dbReference type="GO" id="GO:0016491">
    <property type="term" value="F:oxidoreductase activity"/>
    <property type="evidence" value="ECO:0007669"/>
    <property type="project" value="UniProtKB-KW"/>
</dbReference>
<name>A0A4P9Y6F7_9FUNG</name>
<dbReference type="InterPro" id="IPR008972">
    <property type="entry name" value="Cupredoxin"/>
</dbReference>
<dbReference type="OrthoDB" id="2121828at2759"/>
<dbReference type="Proteomes" id="UP000267251">
    <property type="component" value="Unassembled WGS sequence"/>
</dbReference>
<evidence type="ECO:0000256" key="1">
    <source>
        <dbReference type="ARBA" id="ARBA00010609"/>
    </source>
</evidence>
<keyword evidence="3" id="KW-0560">Oxidoreductase</keyword>
<dbReference type="InterPro" id="IPR033138">
    <property type="entry name" value="Cu_oxidase_CS"/>
</dbReference>
<organism evidence="7 8">
    <name type="scientific">Piptocephalis cylindrospora</name>
    <dbReference type="NCBI Taxonomy" id="1907219"/>
    <lineage>
        <taxon>Eukaryota</taxon>
        <taxon>Fungi</taxon>
        <taxon>Fungi incertae sedis</taxon>
        <taxon>Zoopagomycota</taxon>
        <taxon>Zoopagomycotina</taxon>
        <taxon>Zoopagomycetes</taxon>
        <taxon>Zoopagales</taxon>
        <taxon>Piptocephalidaceae</taxon>
        <taxon>Piptocephalis</taxon>
    </lineage>
</organism>
<feature type="non-terminal residue" evidence="7">
    <location>
        <position position="1"/>
    </location>
</feature>
<feature type="domain" description="Plastocyanin-like" evidence="6">
    <location>
        <begin position="40"/>
        <end position="145"/>
    </location>
</feature>
<evidence type="ECO:0000259" key="6">
    <source>
        <dbReference type="Pfam" id="PF07732"/>
    </source>
</evidence>
<feature type="domain" description="Plastocyanin-like" evidence="5">
    <location>
        <begin position="193"/>
        <end position="292"/>
    </location>
</feature>
<dbReference type="AlphaFoldDB" id="A0A4P9Y6F7"/>
<comment type="similarity">
    <text evidence="1">Belongs to the multicopper oxidase family.</text>
</comment>
<evidence type="ECO:0000256" key="3">
    <source>
        <dbReference type="ARBA" id="ARBA00023002"/>
    </source>
</evidence>
<dbReference type="GO" id="GO:0005886">
    <property type="term" value="C:plasma membrane"/>
    <property type="evidence" value="ECO:0007669"/>
    <property type="project" value="TreeGrafter"/>
</dbReference>
<dbReference type="PROSITE" id="PS00079">
    <property type="entry name" value="MULTICOPPER_OXIDASE1"/>
    <property type="match status" value="1"/>
</dbReference>
<evidence type="ECO:0000313" key="8">
    <source>
        <dbReference type="Proteomes" id="UP000267251"/>
    </source>
</evidence>
<protein>
    <submittedName>
        <fullName evidence="7">Cupredoxin</fullName>
    </submittedName>
</protein>
<proteinExistence type="inferred from homology"/>
<dbReference type="InterPro" id="IPR002355">
    <property type="entry name" value="Cu_oxidase_Cu_BS"/>
</dbReference>
<dbReference type="Gene3D" id="2.60.40.420">
    <property type="entry name" value="Cupredoxins - blue copper proteins"/>
    <property type="match status" value="1"/>
</dbReference>
<gene>
    <name evidence="7" type="ORF">BJ684DRAFT_2545</name>
</gene>
<sequence length="294" mass="32840">LRNYYISAQEMIWDYAPSGKDLFRNVPLEESEQASPWLGFLGPIIRGEVGDVIRVHFFNNATFPYSIHPHGVLYTHENEGAFHAGSGPGASVPPYGNFTYTWRVPERAGPGPADPSSLMWLYHSHHHEAEDVNAGLVGPMIIYRRGALSGPLRDYDDELIAFFMVHDENKSHYLKQNLALFAGDITMTGEEPKESNMMHGINGRLFNNLPGLTGKVNRRLRWYIGSLGNEVDLHTAHWHGATGLSYGRRLDVVGLLPGATRVVDMTPDVPGSWLFHCHVDDHMTSGMTVSYNIT</sequence>
<keyword evidence="2" id="KW-0479">Metal-binding</keyword>
<dbReference type="InterPro" id="IPR045087">
    <property type="entry name" value="Cu-oxidase_fam"/>
</dbReference>
<evidence type="ECO:0000313" key="7">
    <source>
        <dbReference type="EMBL" id="RKP14668.1"/>
    </source>
</evidence>
<dbReference type="SUPFAM" id="SSF49503">
    <property type="entry name" value="Cupredoxins"/>
    <property type="match status" value="2"/>
</dbReference>
<keyword evidence="4" id="KW-0186">Copper</keyword>